<keyword evidence="4" id="KW-1185">Reference proteome</keyword>
<dbReference type="KEGG" id="ima:PO878_17145"/>
<dbReference type="Gene3D" id="1.20.1250.20">
    <property type="entry name" value="MFS general substrate transporter like domains"/>
    <property type="match status" value="1"/>
</dbReference>
<feature type="transmembrane region" description="Helical" evidence="2">
    <location>
        <begin position="139"/>
        <end position="163"/>
    </location>
</feature>
<protein>
    <submittedName>
        <fullName evidence="3">Fused MFS/spermidine synthase</fullName>
    </submittedName>
</protein>
<keyword evidence="2" id="KW-1133">Transmembrane helix</keyword>
<keyword evidence="2" id="KW-0812">Transmembrane</keyword>
<dbReference type="Gene3D" id="3.40.50.150">
    <property type="entry name" value="Vaccinia Virus protein VP39"/>
    <property type="match status" value="1"/>
</dbReference>
<dbReference type="PANTHER" id="PTHR43317">
    <property type="entry name" value="THERMOSPERMINE SYNTHASE ACAULIS5"/>
    <property type="match status" value="1"/>
</dbReference>
<evidence type="ECO:0000313" key="3">
    <source>
        <dbReference type="EMBL" id="WCO66231.1"/>
    </source>
</evidence>
<organism evidence="3 4">
    <name type="scientific">Iamia majanohamensis</name>
    <dbReference type="NCBI Taxonomy" id="467976"/>
    <lineage>
        <taxon>Bacteria</taxon>
        <taxon>Bacillati</taxon>
        <taxon>Actinomycetota</taxon>
        <taxon>Acidimicrobiia</taxon>
        <taxon>Acidimicrobiales</taxon>
        <taxon>Iamiaceae</taxon>
        <taxon>Iamia</taxon>
    </lineage>
</organism>
<feature type="transmembrane region" description="Helical" evidence="2">
    <location>
        <begin position="101"/>
        <end position="127"/>
    </location>
</feature>
<feature type="transmembrane region" description="Helical" evidence="2">
    <location>
        <begin position="39"/>
        <end position="61"/>
    </location>
</feature>
<dbReference type="InterPro" id="IPR036259">
    <property type="entry name" value="MFS_trans_sf"/>
</dbReference>
<dbReference type="CDD" id="cd02440">
    <property type="entry name" value="AdoMet_MTases"/>
    <property type="match status" value="1"/>
</dbReference>
<dbReference type="PANTHER" id="PTHR43317:SF1">
    <property type="entry name" value="THERMOSPERMINE SYNTHASE ACAULIS5"/>
    <property type="match status" value="1"/>
</dbReference>
<accession>A0AAF0BR92</accession>
<gene>
    <name evidence="3" type="ORF">PO878_17145</name>
</gene>
<keyword evidence="2" id="KW-0472">Membrane</keyword>
<evidence type="ECO:0000256" key="1">
    <source>
        <dbReference type="ARBA" id="ARBA00023115"/>
    </source>
</evidence>
<name>A0AAF0BR92_9ACTN</name>
<dbReference type="NCBIfam" id="NF037959">
    <property type="entry name" value="MFS_SpdSyn"/>
    <property type="match status" value="1"/>
</dbReference>
<evidence type="ECO:0000256" key="2">
    <source>
        <dbReference type="SAM" id="Phobius"/>
    </source>
</evidence>
<dbReference type="EMBL" id="CP116942">
    <property type="protein sequence ID" value="WCO66231.1"/>
    <property type="molecule type" value="Genomic_DNA"/>
</dbReference>
<feature type="transmembrane region" description="Helical" evidence="2">
    <location>
        <begin position="73"/>
        <end position="95"/>
    </location>
</feature>
<dbReference type="AlphaFoldDB" id="A0AAF0BR92"/>
<keyword evidence="1" id="KW-0620">Polyamine biosynthesis</keyword>
<feature type="transmembrane region" description="Helical" evidence="2">
    <location>
        <begin position="169"/>
        <end position="187"/>
    </location>
</feature>
<reference evidence="3" key="1">
    <citation type="submission" date="2023-01" db="EMBL/GenBank/DDBJ databases">
        <title>The diversity of Class Acidimicrobiia in South China Sea sediment environments and the proposal of Iamia marina sp. nov., a novel species of the genus Iamia.</title>
        <authorList>
            <person name="He Y."/>
            <person name="Tian X."/>
        </authorList>
    </citation>
    <scope>NUCLEOTIDE SEQUENCE</scope>
    <source>
        <strain evidence="3">DSM 19957</strain>
    </source>
</reference>
<evidence type="ECO:0000313" key="4">
    <source>
        <dbReference type="Proteomes" id="UP001216390"/>
    </source>
</evidence>
<dbReference type="SUPFAM" id="SSF53335">
    <property type="entry name" value="S-adenosyl-L-methionine-dependent methyltransferases"/>
    <property type="match status" value="1"/>
</dbReference>
<dbReference type="GO" id="GO:0006596">
    <property type="term" value="P:polyamine biosynthetic process"/>
    <property type="evidence" value="ECO:0007669"/>
    <property type="project" value="UniProtKB-KW"/>
</dbReference>
<dbReference type="InterPro" id="IPR029063">
    <property type="entry name" value="SAM-dependent_MTases_sf"/>
</dbReference>
<sequence length="476" mass="49160">MRTAPASITVFGTSAAVLVVETIAGRLMAPYVGISLETFTGIIGTMLAGIAVGAGVGGWLADRWDPRRMVGPAIVAGGALCWLSLPVISALGPLVGTGPVAIVTLTVASFFLPVAVLSAVSPMVAALRLDRLDHTGSVVGGLSAAGTFGALVGTFLTGFVLVAALPSRVVVLLVGAVLVVVGIAASWRLARSRPDVPTVAAVLVCLAVGQGAGTPCEQETAYYCVRVESDASDPSVRDLYLDRLRHASVDLDDPTALDIRYVRLLADVVDAQPPGPLDTLHVGGGGFTLPRYVQAERPGSTDRVVEIDGELVDIAEDELGLELGDGISVEVGDGRLVIDEQPTDSVDLVVGDAFGSQAVPWHLTTVEVVEEIDRALRPGGVYAMNVLDGGGSHFARAQIATLDAVFDHVAMVEPERGIPGSGTTNLVLVASDAPLAPLDVEAGDGRVVDGAELDAFVDGADRLTDDHAPVDQLLRR</sequence>
<proteinExistence type="predicted"/>
<dbReference type="SUPFAM" id="SSF103473">
    <property type="entry name" value="MFS general substrate transporter"/>
    <property type="match status" value="1"/>
</dbReference>
<dbReference type="RefSeq" id="WP_272735755.1">
    <property type="nucleotide sequence ID" value="NZ_CP116942.1"/>
</dbReference>
<dbReference type="Proteomes" id="UP001216390">
    <property type="component" value="Chromosome"/>
</dbReference>